<evidence type="ECO:0000259" key="7">
    <source>
        <dbReference type="Pfam" id="PF06271"/>
    </source>
</evidence>
<keyword evidence="4 6" id="KW-1133">Transmembrane helix</keyword>
<protein>
    <recommendedName>
        <fullName evidence="7">RDD domain-containing protein</fullName>
    </recommendedName>
</protein>
<dbReference type="PANTHER" id="PTHR36115">
    <property type="entry name" value="PROLINE-RICH ANTIGEN HOMOLOG-RELATED"/>
    <property type="match status" value="1"/>
</dbReference>
<accession>A0A7K0CKH1</accession>
<feature type="transmembrane region" description="Helical" evidence="6">
    <location>
        <begin position="103"/>
        <end position="122"/>
    </location>
</feature>
<keyword evidence="3 6" id="KW-0812">Transmembrane</keyword>
<evidence type="ECO:0000256" key="3">
    <source>
        <dbReference type="ARBA" id="ARBA00022692"/>
    </source>
</evidence>
<keyword evidence="5 6" id="KW-0472">Membrane</keyword>
<name>A0A7K0CKH1_9ACTN</name>
<evidence type="ECO:0000256" key="6">
    <source>
        <dbReference type="SAM" id="Phobius"/>
    </source>
</evidence>
<gene>
    <name evidence="8" type="ORF">SRB5_41360</name>
</gene>
<evidence type="ECO:0000313" key="8">
    <source>
        <dbReference type="EMBL" id="MQY13976.1"/>
    </source>
</evidence>
<dbReference type="GO" id="GO:0005886">
    <property type="term" value="C:plasma membrane"/>
    <property type="evidence" value="ECO:0007669"/>
    <property type="project" value="UniProtKB-SubCell"/>
</dbReference>
<reference evidence="8 9" key="1">
    <citation type="submission" date="2019-10" db="EMBL/GenBank/DDBJ databases">
        <title>Streptomyces smaragdinus sp. nov. and Streptomyces fabii sp. nov., isolated from the gut of fungus growing-termite Macrotermes natalensis.</title>
        <authorList>
            <person name="Schwitalla J."/>
            <person name="Benndorf R."/>
            <person name="Martin K."/>
            <person name="De Beer W."/>
            <person name="Kaster A.-K."/>
            <person name="Vollmers J."/>
            <person name="Poulsen M."/>
            <person name="Beemelmanns C."/>
        </authorList>
    </citation>
    <scope>NUCLEOTIDE SEQUENCE [LARGE SCALE GENOMIC DNA]</scope>
    <source>
        <strain evidence="8 9">RB5</strain>
    </source>
</reference>
<evidence type="ECO:0000256" key="1">
    <source>
        <dbReference type="ARBA" id="ARBA00004651"/>
    </source>
</evidence>
<evidence type="ECO:0000256" key="4">
    <source>
        <dbReference type="ARBA" id="ARBA00022989"/>
    </source>
</evidence>
<dbReference type="InterPro" id="IPR051791">
    <property type="entry name" value="Pra-immunoreactive"/>
</dbReference>
<evidence type="ECO:0000256" key="2">
    <source>
        <dbReference type="ARBA" id="ARBA00022475"/>
    </source>
</evidence>
<evidence type="ECO:0000256" key="5">
    <source>
        <dbReference type="ARBA" id="ARBA00023136"/>
    </source>
</evidence>
<sequence>MVTAAVALPLALPLAGRAADHVDRKVEAARRTGETVRVWVLDGTTGPYLALFLGALLLFGVLYEALPTAAAGRTLGKKLCGVRVLDARRQAPPTFGAALKRWLTLYVSAVALLGAVGLLRALTDRPNHRTWHDRAAGTYVAR</sequence>
<evidence type="ECO:0000313" key="9">
    <source>
        <dbReference type="Proteomes" id="UP000466345"/>
    </source>
</evidence>
<dbReference type="PANTHER" id="PTHR36115:SF4">
    <property type="entry name" value="MEMBRANE PROTEIN"/>
    <property type="match status" value="1"/>
</dbReference>
<dbReference type="Proteomes" id="UP000466345">
    <property type="component" value="Unassembled WGS sequence"/>
</dbReference>
<dbReference type="InterPro" id="IPR010432">
    <property type="entry name" value="RDD"/>
</dbReference>
<comment type="caution">
    <text evidence="8">The sequence shown here is derived from an EMBL/GenBank/DDBJ whole genome shotgun (WGS) entry which is preliminary data.</text>
</comment>
<organism evidence="8 9">
    <name type="scientific">Streptomyces smaragdinus</name>
    <dbReference type="NCBI Taxonomy" id="2585196"/>
    <lineage>
        <taxon>Bacteria</taxon>
        <taxon>Bacillati</taxon>
        <taxon>Actinomycetota</taxon>
        <taxon>Actinomycetes</taxon>
        <taxon>Kitasatosporales</taxon>
        <taxon>Streptomycetaceae</taxon>
        <taxon>Streptomyces</taxon>
    </lineage>
</organism>
<comment type="subcellular location">
    <subcellularLocation>
        <location evidence="1">Cell membrane</location>
        <topology evidence="1">Multi-pass membrane protein</topology>
    </subcellularLocation>
</comment>
<dbReference type="AlphaFoldDB" id="A0A7K0CKH1"/>
<feature type="domain" description="RDD" evidence="7">
    <location>
        <begin position="44"/>
        <end position="137"/>
    </location>
</feature>
<proteinExistence type="predicted"/>
<keyword evidence="9" id="KW-1185">Reference proteome</keyword>
<dbReference type="EMBL" id="WEGJ01000016">
    <property type="protein sequence ID" value="MQY13976.1"/>
    <property type="molecule type" value="Genomic_DNA"/>
</dbReference>
<keyword evidence="2" id="KW-1003">Cell membrane</keyword>
<dbReference type="Pfam" id="PF06271">
    <property type="entry name" value="RDD"/>
    <property type="match status" value="1"/>
</dbReference>
<feature type="transmembrane region" description="Helical" evidence="6">
    <location>
        <begin position="48"/>
        <end position="66"/>
    </location>
</feature>